<dbReference type="EMBL" id="CM000832">
    <property type="protein sequence ID" value="EET09392.1"/>
    <property type="molecule type" value="Genomic_DNA"/>
</dbReference>
<dbReference type="AlphaFoldDB" id="A0A0E1WIF4"/>
<gene>
    <name evidence="1" type="ORF">BURPS1710A_2492</name>
</gene>
<accession>A0A0E1WIF4</accession>
<organism evidence="1">
    <name type="scientific">Burkholderia pseudomallei 1710a</name>
    <dbReference type="NCBI Taxonomy" id="320371"/>
    <lineage>
        <taxon>Bacteria</taxon>
        <taxon>Pseudomonadati</taxon>
        <taxon>Pseudomonadota</taxon>
        <taxon>Betaproteobacteria</taxon>
        <taxon>Burkholderiales</taxon>
        <taxon>Burkholderiaceae</taxon>
        <taxon>Burkholderia</taxon>
        <taxon>pseudomallei group</taxon>
    </lineage>
</organism>
<name>A0A0E1WIF4_BURPE</name>
<reference evidence="1" key="1">
    <citation type="submission" date="2009-05" db="EMBL/GenBank/DDBJ databases">
        <authorList>
            <person name="Harkins D.M."/>
            <person name="DeShazer D."/>
            <person name="Woods D.E."/>
            <person name="Brinkac L.M."/>
            <person name="Brown K.A."/>
            <person name="Hung G.C."/>
            <person name="Tuanyok A."/>
            <person name="Zhang B."/>
            <person name="Nierman W.C."/>
        </authorList>
    </citation>
    <scope>NUCLEOTIDE SEQUENCE [LARGE SCALE GENOMIC DNA]</scope>
    <source>
        <strain evidence="1">1710a</strain>
    </source>
</reference>
<proteinExistence type="predicted"/>
<evidence type="ECO:0000313" key="1">
    <source>
        <dbReference type="EMBL" id="EET09392.1"/>
    </source>
</evidence>
<dbReference type="HOGENOM" id="CLU_185879_0_0_4"/>
<protein>
    <submittedName>
        <fullName evidence="1">Uncharacterized protein</fullName>
    </submittedName>
</protein>
<dbReference type="Proteomes" id="UP000001812">
    <property type="component" value="Chromosome I"/>
</dbReference>
<sequence>MHFGLIASFRNRKNIEQNPYGFILSRGRSYMAVLLYDIQTEIDFNFSKYGALKRRFPKKRMNHTEFCGGDLRRNVVTNQAVRLASILSESSRA</sequence>